<keyword evidence="3" id="KW-1185">Reference proteome</keyword>
<proteinExistence type="predicted"/>
<sequence length="93" mass="11255">MGAGDFKSTKKPIESYNNRKENIAPPKGQRINVELLKILWLRYISSKPYKIYYNYCNTEDENLARFDMVNKEKEKIKEFWHSYEYRTSMANIY</sequence>
<accession>A0A4C1UL02</accession>
<dbReference type="Proteomes" id="UP000299102">
    <property type="component" value="Unassembled WGS sequence"/>
</dbReference>
<name>A0A4C1UL02_EUMVA</name>
<comment type="caution">
    <text evidence="2">The sequence shown here is derived from an EMBL/GenBank/DDBJ whole genome shotgun (WGS) entry which is preliminary data.</text>
</comment>
<feature type="compositionally biased region" description="Basic and acidic residues" evidence="1">
    <location>
        <begin position="7"/>
        <end position="22"/>
    </location>
</feature>
<evidence type="ECO:0000256" key="1">
    <source>
        <dbReference type="SAM" id="MobiDB-lite"/>
    </source>
</evidence>
<reference evidence="2 3" key="1">
    <citation type="journal article" date="2019" name="Commun. Biol.">
        <title>The bagworm genome reveals a unique fibroin gene that provides high tensile strength.</title>
        <authorList>
            <person name="Kono N."/>
            <person name="Nakamura H."/>
            <person name="Ohtoshi R."/>
            <person name="Tomita M."/>
            <person name="Numata K."/>
            <person name="Arakawa K."/>
        </authorList>
    </citation>
    <scope>NUCLEOTIDE SEQUENCE [LARGE SCALE GENOMIC DNA]</scope>
</reference>
<feature type="region of interest" description="Disordered" evidence="1">
    <location>
        <begin position="1"/>
        <end position="24"/>
    </location>
</feature>
<organism evidence="2 3">
    <name type="scientific">Eumeta variegata</name>
    <name type="common">Bagworm moth</name>
    <name type="synonym">Eumeta japonica</name>
    <dbReference type="NCBI Taxonomy" id="151549"/>
    <lineage>
        <taxon>Eukaryota</taxon>
        <taxon>Metazoa</taxon>
        <taxon>Ecdysozoa</taxon>
        <taxon>Arthropoda</taxon>
        <taxon>Hexapoda</taxon>
        <taxon>Insecta</taxon>
        <taxon>Pterygota</taxon>
        <taxon>Neoptera</taxon>
        <taxon>Endopterygota</taxon>
        <taxon>Lepidoptera</taxon>
        <taxon>Glossata</taxon>
        <taxon>Ditrysia</taxon>
        <taxon>Tineoidea</taxon>
        <taxon>Psychidae</taxon>
        <taxon>Oiketicinae</taxon>
        <taxon>Eumeta</taxon>
    </lineage>
</organism>
<gene>
    <name evidence="2" type="ORF">EVAR_95269_1</name>
</gene>
<evidence type="ECO:0000313" key="2">
    <source>
        <dbReference type="EMBL" id="GBP26757.1"/>
    </source>
</evidence>
<dbReference type="AlphaFoldDB" id="A0A4C1UL02"/>
<dbReference type="EMBL" id="BGZK01000184">
    <property type="protein sequence ID" value="GBP26757.1"/>
    <property type="molecule type" value="Genomic_DNA"/>
</dbReference>
<protein>
    <submittedName>
        <fullName evidence="2">Uncharacterized protein</fullName>
    </submittedName>
</protein>
<evidence type="ECO:0000313" key="3">
    <source>
        <dbReference type="Proteomes" id="UP000299102"/>
    </source>
</evidence>